<dbReference type="EMBL" id="JAPEUY010000010">
    <property type="protein sequence ID" value="KAJ4368915.1"/>
    <property type="molecule type" value="Genomic_DNA"/>
</dbReference>
<protein>
    <submittedName>
        <fullName evidence="2">Uncharacterized protein</fullName>
    </submittedName>
</protein>
<dbReference type="Proteomes" id="UP001140560">
    <property type="component" value="Unassembled WGS sequence"/>
</dbReference>
<feature type="compositionally biased region" description="Polar residues" evidence="1">
    <location>
        <begin position="90"/>
        <end position="99"/>
    </location>
</feature>
<keyword evidence="3" id="KW-1185">Reference proteome</keyword>
<dbReference type="AlphaFoldDB" id="A0A9W8Y660"/>
<feature type="region of interest" description="Disordered" evidence="1">
    <location>
        <begin position="71"/>
        <end position="166"/>
    </location>
</feature>
<dbReference type="OrthoDB" id="5386823at2759"/>
<name>A0A9W8Y660_9PLEO</name>
<comment type="caution">
    <text evidence="2">The sequence shown here is derived from an EMBL/GenBank/DDBJ whole genome shotgun (WGS) entry which is preliminary data.</text>
</comment>
<feature type="compositionally biased region" description="Basic and acidic residues" evidence="1">
    <location>
        <begin position="144"/>
        <end position="166"/>
    </location>
</feature>
<organism evidence="2 3">
    <name type="scientific">Neocucurbitaria cava</name>
    <dbReference type="NCBI Taxonomy" id="798079"/>
    <lineage>
        <taxon>Eukaryota</taxon>
        <taxon>Fungi</taxon>
        <taxon>Dikarya</taxon>
        <taxon>Ascomycota</taxon>
        <taxon>Pezizomycotina</taxon>
        <taxon>Dothideomycetes</taxon>
        <taxon>Pleosporomycetidae</taxon>
        <taxon>Pleosporales</taxon>
        <taxon>Pleosporineae</taxon>
        <taxon>Cucurbitariaceae</taxon>
        <taxon>Neocucurbitaria</taxon>
    </lineage>
</organism>
<sequence length="166" mass="17573">MSKNLMDTEIGGEQTQYEGAHTFVEPHNKQAGQLGGTQPPSSFLPLYIRCSYSSASFESVFTPIYKSLNLLRTDSSEGTSTTRNSSSTSGDEPNTQGVSKSDKIRYGQSIQEGGMGGKTASSTGEANAEGGFGGTQALDESDDSFAKERREQGYGGGKDMDRNVGA</sequence>
<feature type="compositionally biased region" description="Low complexity" evidence="1">
    <location>
        <begin position="76"/>
        <end position="89"/>
    </location>
</feature>
<evidence type="ECO:0000256" key="1">
    <source>
        <dbReference type="SAM" id="MobiDB-lite"/>
    </source>
</evidence>
<reference evidence="2" key="1">
    <citation type="submission" date="2022-10" db="EMBL/GenBank/DDBJ databases">
        <title>Tapping the CABI collections for fungal endophytes: first genome assemblies for Collariella, Neodidymelliopsis, Ascochyta clinopodiicola, Didymella pomorum, Didymosphaeria variabile, Neocosmospora piperis and Neocucurbitaria cava.</title>
        <authorList>
            <person name="Hill R."/>
        </authorList>
    </citation>
    <scope>NUCLEOTIDE SEQUENCE</scope>
    <source>
        <strain evidence="2">IMI 356814</strain>
    </source>
</reference>
<gene>
    <name evidence="2" type="ORF">N0V83_005997</name>
</gene>
<accession>A0A9W8Y660</accession>
<proteinExistence type="predicted"/>
<evidence type="ECO:0000313" key="3">
    <source>
        <dbReference type="Proteomes" id="UP001140560"/>
    </source>
</evidence>
<evidence type="ECO:0000313" key="2">
    <source>
        <dbReference type="EMBL" id="KAJ4368915.1"/>
    </source>
</evidence>